<keyword evidence="3 6" id="KW-0812">Transmembrane</keyword>
<dbReference type="SUPFAM" id="SSF103481">
    <property type="entry name" value="Multidrug resistance efflux transporter EmrE"/>
    <property type="match status" value="2"/>
</dbReference>
<evidence type="ECO:0000256" key="3">
    <source>
        <dbReference type="ARBA" id="ARBA00022692"/>
    </source>
</evidence>
<feature type="domain" description="EamA" evidence="7">
    <location>
        <begin position="14"/>
        <end position="146"/>
    </location>
</feature>
<feature type="transmembrane region" description="Helical" evidence="6">
    <location>
        <begin position="42"/>
        <end position="62"/>
    </location>
</feature>
<evidence type="ECO:0000313" key="8">
    <source>
        <dbReference type="EMBL" id="MFC0518150.1"/>
    </source>
</evidence>
<feature type="transmembrane region" description="Helical" evidence="6">
    <location>
        <begin position="286"/>
        <end position="303"/>
    </location>
</feature>
<feature type="transmembrane region" description="Helical" evidence="6">
    <location>
        <begin position="163"/>
        <end position="182"/>
    </location>
</feature>
<evidence type="ECO:0000256" key="2">
    <source>
        <dbReference type="ARBA" id="ARBA00007362"/>
    </source>
</evidence>
<comment type="similarity">
    <text evidence="2">Belongs to the EamA transporter family.</text>
</comment>
<comment type="subcellular location">
    <subcellularLocation>
        <location evidence="1">Membrane</location>
        <topology evidence="1">Multi-pass membrane protein</topology>
    </subcellularLocation>
</comment>
<proteinExistence type="inferred from homology"/>
<feature type="domain" description="EamA" evidence="7">
    <location>
        <begin position="164"/>
        <end position="302"/>
    </location>
</feature>
<protein>
    <submittedName>
        <fullName evidence="8">EamA family transporter</fullName>
    </submittedName>
</protein>
<organism evidence="8 9">
    <name type="scientific">Mucilaginibacter angelicae</name>
    <dbReference type="NCBI Taxonomy" id="869718"/>
    <lineage>
        <taxon>Bacteria</taxon>
        <taxon>Pseudomonadati</taxon>
        <taxon>Bacteroidota</taxon>
        <taxon>Sphingobacteriia</taxon>
        <taxon>Sphingobacteriales</taxon>
        <taxon>Sphingobacteriaceae</taxon>
        <taxon>Mucilaginibacter</taxon>
    </lineage>
</organism>
<sequence>MANTVNTKASPLLVIIAFATVYIVWGSTYFFIQMAVQGFPPMLMGALRFFTAGILLLGWCYIKGDKLFVKRDVITSGICGLLTLFVATGIVIWVERNIPSAMVAIMVSVNPIWFIILDKANWRINLKNRSTILGLIIGFAGILLLFGEAFLKSVTGTMDHTKFIGLLLLLAGPIAWSAGSLYSKKRGGTAPARVNTSWQMIIAGLAFVPAAFIHQEFKEFDPAAVPAQSWMAIIYLVIFGSIGAFSAYIWLLQVRPATQVSTHSYVNPVIAVLLGVCFAHESISLVQVLGLIVILFSVLLVNLSKYGKLKFKKPVTAIVTNTDNCDQINTAADLKQIRALVKIAYRI</sequence>
<dbReference type="PANTHER" id="PTHR32322">
    <property type="entry name" value="INNER MEMBRANE TRANSPORTER"/>
    <property type="match status" value="1"/>
</dbReference>
<keyword evidence="4 6" id="KW-1133">Transmembrane helix</keyword>
<feature type="transmembrane region" description="Helical" evidence="6">
    <location>
        <begin position="100"/>
        <end position="120"/>
    </location>
</feature>
<reference evidence="8 9" key="1">
    <citation type="submission" date="2024-09" db="EMBL/GenBank/DDBJ databases">
        <authorList>
            <person name="Sun Q."/>
            <person name="Mori K."/>
        </authorList>
    </citation>
    <scope>NUCLEOTIDE SEQUENCE [LARGE SCALE GENOMIC DNA]</scope>
    <source>
        <strain evidence="8 9">NCAIM B.02415</strain>
    </source>
</reference>
<dbReference type="InterPro" id="IPR050638">
    <property type="entry name" value="AA-Vitamin_Transporters"/>
</dbReference>
<dbReference type="InterPro" id="IPR037185">
    <property type="entry name" value="EmrE-like"/>
</dbReference>
<dbReference type="PANTHER" id="PTHR32322:SF2">
    <property type="entry name" value="EAMA DOMAIN-CONTAINING PROTEIN"/>
    <property type="match status" value="1"/>
</dbReference>
<evidence type="ECO:0000256" key="6">
    <source>
        <dbReference type="SAM" id="Phobius"/>
    </source>
</evidence>
<feature type="transmembrane region" description="Helical" evidence="6">
    <location>
        <begin position="264"/>
        <end position="280"/>
    </location>
</feature>
<evidence type="ECO:0000259" key="7">
    <source>
        <dbReference type="Pfam" id="PF00892"/>
    </source>
</evidence>
<dbReference type="EMBL" id="JBHLTS010000078">
    <property type="protein sequence ID" value="MFC0518150.1"/>
    <property type="molecule type" value="Genomic_DNA"/>
</dbReference>
<feature type="transmembrane region" description="Helical" evidence="6">
    <location>
        <begin position="233"/>
        <end position="252"/>
    </location>
</feature>
<evidence type="ECO:0000313" key="9">
    <source>
        <dbReference type="Proteomes" id="UP001589828"/>
    </source>
</evidence>
<feature type="transmembrane region" description="Helical" evidence="6">
    <location>
        <begin position="194"/>
        <end position="213"/>
    </location>
</feature>
<dbReference type="Pfam" id="PF00892">
    <property type="entry name" value="EamA"/>
    <property type="match status" value="2"/>
</dbReference>
<keyword evidence="5 6" id="KW-0472">Membrane</keyword>
<dbReference type="InterPro" id="IPR000620">
    <property type="entry name" value="EamA_dom"/>
</dbReference>
<gene>
    <name evidence="8" type="ORF">ACFFGT_28305</name>
</gene>
<feature type="transmembrane region" description="Helical" evidence="6">
    <location>
        <begin position="12"/>
        <end position="36"/>
    </location>
</feature>
<feature type="transmembrane region" description="Helical" evidence="6">
    <location>
        <begin position="132"/>
        <end position="151"/>
    </location>
</feature>
<evidence type="ECO:0000256" key="1">
    <source>
        <dbReference type="ARBA" id="ARBA00004141"/>
    </source>
</evidence>
<keyword evidence="9" id="KW-1185">Reference proteome</keyword>
<evidence type="ECO:0000256" key="4">
    <source>
        <dbReference type="ARBA" id="ARBA00022989"/>
    </source>
</evidence>
<comment type="caution">
    <text evidence="8">The sequence shown here is derived from an EMBL/GenBank/DDBJ whole genome shotgun (WGS) entry which is preliminary data.</text>
</comment>
<dbReference type="RefSeq" id="WP_377025877.1">
    <property type="nucleotide sequence ID" value="NZ_JBHLTS010000078.1"/>
</dbReference>
<dbReference type="Proteomes" id="UP001589828">
    <property type="component" value="Unassembled WGS sequence"/>
</dbReference>
<evidence type="ECO:0000256" key="5">
    <source>
        <dbReference type="ARBA" id="ARBA00023136"/>
    </source>
</evidence>
<feature type="transmembrane region" description="Helical" evidence="6">
    <location>
        <begin position="74"/>
        <end position="94"/>
    </location>
</feature>
<accession>A0ABV6LF99</accession>
<dbReference type="Gene3D" id="1.10.3730.20">
    <property type="match status" value="1"/>
</dbReference>
<name>A0ABV6LF99_9SPHI</name>